<evidence type="ECO:0000256" key="2">
    <source>
        <dbReference type="ARBA" id="ARBA00023136"/>
    </source>
</evidence>
<feature type="non-terminal residue" evidence="4">
    <location>
        <position position="170"/>
    </location>
</feature>
<gene>
    <name evidence="4" type="ORF">S06H3_48124</name>
</gene>
<organism evidence="4">
    <name type="scientific">marine sediment metagenome</name>
    <dbReference type="NCBI Taxonomy" id="412755"/>
    <lineage>
        <taxon>unclassified sequences</taxon>
        <taxon>metagenomes</taxon>
        <taxon>ecological metagenomes</taxon>
    </lineage>
</organism>
<sequence length="170" mass="18457">MYFNSSSTQFVDVSGSLVPLTVGTFNSASGVSTALGFPELKAERFLALTAGLVLKPKKDLAIQATLFKVDVQDRIIISGRFQASDPFLAPLLAPFGVNAAQVLTNAVDTNTFGVDLSFSWTIPFGENHHLSLMALGNWNKTEIIGDAIVPSFLEGYQDTVLNRIDRIYIE</sequence>
<dbReference type="EMBL" id="BARV01030288">
    <property type="protein sequence ID" value="GAI39615.1"/>
    <property type="molecule type" value="Genomic_DNA"/>
</dbReference>
<accession>X1PKN9</accession>
<evidence type="ECO:0000256" key="1">
    <source>
        <dbReference type="ARBA" id="ARBA00004442"/>
    </source>
</evidence>
<comment type="caution">
    <text evidence="4">The sequence shown here is derived from an EMBL/GenBank/DDBJ whole genome shotgun (WGS) entry which is preliminary data.</text>
</comment>
<dbReference type="Gene3D" id="2.40.170.20">
    <property type="entry name" value="TonB-dependent receptor, beta-barrel domain"/>
    <property type="match status" value="1"/>
</dbReference>
<reference evidence="4" key="1">
    <citation type="journal article" date="2014" name="Front. Microbiol.">
        <title>High frequency of phylogenetically diverse reductive dehalogenase-homologous genes in deep subseafloor sedimentary metagenomes.</title>
        <authorList>
            <person name="Kawai M."/>
            <person name="Futagami T."/>
            <person name="Toyoda A."/>
            <person name="Takaki Y."/>
            <person name="Nishi S."/>
            <person name="Hori S."/>
            <person name="Arai W."/>
            <person name="Tsubouchi T."/>
            <person name="Morono Y."/>
            <person name="Uchiyama I."/>
            <person name="Ito T."/>
            <person name="Fujiyama A."/>
            <person name="Inagaki F."/>
            <person name="Takami H."/>
        </authorList>
    </citation>
    <scope>NUCLEOTIDE SEQUENCE</scope>
    <source>
        <strain evidence="4">Expedition CK06-06</strain>
    </source>
</reference>
<keyword evidence="3" id="KW-0998">Cell outer membrane</keyword>
<evidence type="ECO:0000313" key="4">
    <source>
        <dbReference type="EMBL" id="GAI39615.1"/>
    </source>
</evidence>
<dbReference type="GO" id="GO:0009279">
    <property type="term" value="C:cell outer membrane"/>
    <property type="evidence" value="ECO:0007669"/>
    <property type="project" value="UniProtKB-SubCell"/>
</dbReference>
<evidence type="ECO:0000256" key="3">
    <source>
        <dbReference type="ARBA" id="ARBA00023237"/>
    </source>
</evidence>
<name>X1PKN9_9ZZZZ</name>
<dbReference type="SUPFAM" id="SSF56935">
    <property type="entry name" value="Porins"/>
    <property type="match status" value="1"/>
</dbReference>
<comment type="subcellular location">
    <subcellularLocation>
        <location evidence="1">Cell outer membrane</location>
    </subcellularLocation>
</comment>
<dbReference type="AlphaFoldDB" id="X1PKN9"/>
<dbReference type="InterPro" id="IPR036942">
    <property type="entry name" value="Beta-barrel_TonB_sf"/>
</dbReference>
<keyword evidence="2" id="KW-0472">Membrane</keyword>
<protein>
    <submittedName>
        <fullName evidence="4">Uncharacterized protein</fullName>
    </submittedName>
</protein>
<proteinExistence type="predicted"/>